<gene>
    <name evidence="2" type="ORF">PSM7751_04265</name>
</gene>
<accession>A0A1X7AC67</accession>
<organism evidence="2 3">
    <name type="scientific">Pseudooceanicola marinus</name>
    <dbReference type="NCBI Taxonomy" id="396013"/>
    <lineage>
        <taxon>Bacteria</taxon>
        <taxon>Pseudomonadati</taxon>
        <taxon>Pseudomonadota</taxon>
        <taxon>Alphaproteobacteria</taxon>
        <taxon>Rhodobacterales</taxon>
        <taxon>Paracoccaceae</taxon>
        <taxon>Pseudooceanicola</taxon>
    </lineage>
</organism>
<dbReference type="InterPro" id="IPR058744">
    <property type="entry name" value="BstA-like_C"/>
</dbReference>
<sequence length="253" mass="28979">MQYAMQVFETEENEQFRVVDRNGEPWFVLSEVCKKLGIVNVSDAASRLDEDEKDNIGITDAIGRTRSTIIINEPGLYTLVLRSSKPEAKQFKKWVTSEVLPTIRRTGSYHGRVPAFIKRANLNWDRVSAGHFSVINELTVRLWGRLEMVGHTMADTGPDGKQLRPDTSVGRLFAKHLRDEHPGLADKYGYYLHTTPEWEGDVREYPLEVLPIFIRFIDEVWIPQHSERYFNTRDPAALPYLPKLLPLPTGASL</sequence>
<dbReference type="AlphaFoldDB" id="A0A1X7AC67"/>
<dbReference type="OrthoDB" id="9808959at2"/>
<evidence type="ECO:0000259" key="1">
    <source>
        <dbReference type="PROSITE" id="PS51750"/>
    </source>
</evidence>
<dbReference type="Pfam" id="PF02498">
    <property type="entry name" value="Bro-N"/>
    <property type="match status" value="1"/>
</dbReference>
<dbReference type="Pfam" id="PF26567">
    <property type="entry name" value="BstA_C"/>
    <property type="match status" value="1"/>
</dbReference>
<name>A0A1X7AC67_9RHOB</name>
<evidence type="ECO:0000313" key="3">
    <source>
        <dbReference type="Proteomes" id="UP000193963"/>
    </source>
</evidence>
<dbReference type="Proteomes" id="UP000193963">
    <property type="component" value="Unassembled WGS sequence"/>
</dbReference>
<protein>
    <recommendedName>
        <fullName evidence="1">Bro-N domain-containing protein</fullName>
    </recommendedName>
</protein>
<evidence type="ECO:0000313" key="2">
    <source>
        <dbReference type="EMBL" id="SLN75162.1"/>
    </source>
</evidence>
<dbReference type="SMART" id="SM01040">
    <property type="entry name" value="Bro-N"/>
    <property type="match status" value="1"/>
</dbReference>
<dbReference type="PANTHER" id="PTHR36180">
    <property type="entry name" value="DNA-BINDING PROTEIN-RELATED-RELATED"/>
    <property type="match status" value="1"/>
</dbReference>
<keyword evidence="3" id="KW-1185">Reference proteome</keyword>
<dbReference type="PANTHER" id="PTHR36180:SF2">
    <property type="entry name" value="BRO FAMILY PROTEIN"/>
    <property type="match status" value="1"/>
</dbReference>
<dbReference type="EMBL" id="FWFN01000018">
    <property type="protein sequence ID" value="SLN75162.1"/>
    <property type="molecule type" value="Genomic_DNA"/>
</dbReference>
<dbReference type="InterPro" id="IPR003497">
    <property type="entry name" value="BRO_N_domain"/>
</dbReference>
<dbReference type="PROSITE" id="PS51750">
    <property type="entry name" value="BRO_N"/>
    <property type="match status" value="1"/>
</dbReference>
<dbReference type="RefSeq" id="WP_085890258.1">
    <property type="nucleotide sequence ID" value="NZ_FWFN01000018.1"/>
</dbReference>
<proteinExistence type="predicted"/>
<reference evidence="2 3" key="1">
    <citation type="submission" date="2017-03" db="EMBL/GenBank/DDBJ databases">
        <authorList>
            <person name="Afonso C.L."/>
            <person name="Miller P.J."/>
            <person name="Scott M.A."/>
            <person name="Spackman E."/>
            <person name="Goraichik I."/>
            <person name="Dimitrov K.M."/>
            <person name="Suarez D.L."/>
            <person name="Swayne D.E."/>
        </authorList>
    </citation>
    <scope>NUCLEOTIDE SEQUENCE [LARGE SCALE GENOMIC DNA]</scope>
    <source>
        <strain evidence="2 3">CECT 7751</strain>
    </source>
</reference>
<feature type="domain" description="Bro-N" evidence="1">
    <location>
        <begin position="5"/>
        <end position="107"/>
    </location>
</feature>